<keyword evidence="2" id="KW-0472">Membrane</keyword>
<protein>
    <recommendedName>
        <fullName evidence="3">Fe/B12 periplasmic-binding domain-containing protein</fullName>
    </recommendedName>
</protein>
<accession>A0AAT9FPX8</accession>
<dbReference type="EMBL" id="AP026866">
    <property type="protein sequence ID" value="BDS08081.1"/>
    <property type="molecule type" value="Genomic_DNA"/>
</dbReference>
<sequence>MISQTIPWRFLLILVGVIALFAASYFVRQLAQPRADNATTTNSFHRIIALSPSAVEIIYQLGIEEDLVGVSRFCKHPPEASEKPVVGGYLDLDFEAVLRLKPDCVILLNEQHQIAERLEQLGIKTISVDHASTRGITDSITAFGAAFDRKEKAQALISNINSRVEKVTQRAKNLPTRPRVLVCIDRDTNSSQPDRVIAAGNAGVHQEYITLAGGVNAYQGSVAYPVVSREKLIELDPDIIIDLIQPDVWNKLGEAKLFSQWAAYSELKAVQNQRIIFVHENKHIIPGPRFTDTLDIFASAIQADTP</sequence>
<keyword evidence="1" id="KW-0732">Signal</keyword>
<dbReference type="InterPro" id="IPR054828">
    <property type="entry name" value="Vit_B12_bind_prot"/>
</dbReference>
<evidence type="ECO:0000256" key="1">
    <source>
        <dbReference type="ARBA" id="ARBA00022729"/>
    </source>
</evidence>
<proteinExistence type="predicted"/>
<dbReference type="KEGG" id="osu:NT6N_31210"/>
<dbReference type="PANTHER" id="PTHR30535:SF34">
    <property type="entry name" value="MOLYBDATE-BINDING PROTEIN MOLA"/>
    <property type="match status" value="1"/>
</dbReference>
<dbReference type="Gene3D" id="3.40.50.1980">
    <property type="entry name" value="Nitrogenase molybdenum iron protein domain"/>
    <property type="match status" value="2"/>
</dbReference>
<dbReference type="PANTHER" id="PTHR30535">
    <property type="entry name" value="VITAMIN B12-BINDING PROTEIN"/>
    <property type="match status" value="1"/>
</dbReference>
<evidence type="ECO:0000259" key="3">
    <source>
        <dbReference type="PROSITE" id="PS50983"/>
    </source>
</evidence>
<evidence type="ECO:0000313" key="4">
    <source>
        <dbReference type="EMBL" id="BDS08081.1"/>
    </source>
</evidence>
<dbReference type="AlphaFoldDB" id="A0AAT9FPX8"/>
<dbReference type="PROSITE" id="PS50983">
    <property type="entry name" value="FE_B12_PBP"/>
    <property type="match status" value="1"/>
</dbReference>
<feature type="domain" description="Fe/B12 periplasmic-binding" evidence="3">
    <location>
        <begin position="46"/>
        <end position="305"/>
    </location>
</feature>
<name>A0AAT9FPX8_9BACT</name>
<evidence type="ECO:0000256" key="2">
    <source>
        <dbReference type="SAM" id="Phobius"/>
    </source>
</evidence>
<feature type="transmembrane region" description="Helical" evidence="2">
    <location>
        <begin position="6"/>
        <end position="27"/>
    </location>
</feature>
<dbReference type="InterPro" id="IPR050902">
    <property type="entry name" value="ABC_Transporter_SBP"/>
</dbReference>
<dbReference type="NCBIfam" id="NF038402">
    <property type="entry name" value="TroA_like"/>
    <property type="match status" value="1"/>
</dbReference>
<dbReference type="InterPro" id="IPR002491">
    <property type="entry name" value="ABC_transptr_periplasmic_BD"/>
</dbReference>
<gene>
    <name evidence="4" type="ORF">NT6N_31210</name>
</gene>
<keyword evidence="2" id="KW-0812">Transmembrane</keyword>
<organism evidence="4">
    <name type="scientific">Oceaniferula spumae</name>
    <dbReference type="NCBI Taxonomy" id="2979115"/>
    <lineage>
        <taxon>Bacteria</taxon>
        <taxon>Pseudomonadati</taxon>
        <taxon>Verrucomicrobiota</taxon>
        <taxon>Verrucomicrobiia</taxon>
        <taxon>Verrucomicrobiales</taxon>
        <taxon>Verrucomicrobiaceae</taxon>
        <taxon>Oceaniferula</taxon>
    </lineage>
</organism>
<dbReference type="Pfam" id="PF01497">
    <property type="entry name" value="Peripla_BP_2"/>
    <property type="match status" value="1"/>
</dbReference>
<reference evidence="4" key="1">
    <citation type="submission" date="2024-07" db="EMBL/GenBank/DDBJ databases">
        <title>Complete genome sequence of Verrucomicrobiaceae bacterium NT6N.</title>
        <authorList>
            <person name="Huang C."/>
            <person name="Takami H."/>
            <person name="Hamasaki K."/>
        </authorList>
    </citation>
    <scope>NUCLEOTIDE SEQUENCE</scope>
    <source>
        <strain evidence="4">NT6N</strain>
    </source>
</reference>
<dbReference type="SUPFAM" id="SSF53807">
    <property type="entry name" value="Helical backbone' metal receptor"/>
    <property type="match status" value="1"/>
</dbReference>
<keyword evidence="2" id="KW-1133">Transmembrane helix</keyword>